<evidence type="ECO:0008006" key="3">
    <source>
        <dbReference type="Google" id="ProtNLM"/>
    </source>
</evidence>
<dbReference type="RefSeq" id="XP_954959.1">
    <property type="nucleotide sequence ID" value="XM_949866.1"/>
</dbReference>
<name>Q4UCG8_THEAN</name>
<dbReference type="OrthoDB" id="361505at2759"/>
<dbReference type="Proteomes" id="UP000001950">
    <property type="component" value="Chromosome 3"/>
</dbReference>
<protein>
    <recommendedName>
        <fullName evidence="3">Nop14-like family</fullName>
    </recommendedName>
</protein>
<dbReference type="VEuPathDB" id="PiroplasmaDB:TA03655"/>
<organism evidence="1 2">
    <name type="scientific">Theileria annulata</name>
    <dbReference type="NCBI Taxonomy" id="5874"/>
    <lineage>
        <taxon>Eukaryota</taxon>
        <taxon>Sar</taxon>
        <taxon>Alveolata</taxon>
        <taxon>Apicomplexa</taxon>
        <taxon>Aconoidasida</taxon>
        <taxon>Piroplasmida</taxon>
        <taxon>Theileriidae</taxon>
        <taxon>Theileria</taxon>
    </lineage>
</organism>
<dbReference type="GeneID" id="3864863"/>
<dbReference type="STRING" id="5874.Q4UCG8"/>
<dbReference type="EMBL" id="CR940352">
    <property type="protein sequence ID" value="CAI75483.1"/>
    <property type="molecule type" value="Genomic_DNA"/>
</dbReference>
<sequence>MSKNKSKKPTVGKNSVNPFEKFDSKIKNKELNFDKKNKSKFIKKVKDSDIVYDYSSKKSRKLQLYNLNEPITLTHKNKPIEENYDSDLDLSSEEEIDLKGDYTNISEAYKEFKDKREANRKVKQEQKNLLVKLDKQFEEIDFSEFYKPSKKSPEFYKTEKPKKLDEYETNLRDLQLSTNTLAPKPDLVNEFKSASNISERSEVVEKIIKSDGVFLNFAKDYIAIYLKSLVDYLKLDDTTKFNYYFFNFSRAFLHLSNKSYQEYKLCLEYELAKITPEIADTYEYLLLYLIVKTVEPNSEIYKYSLTLVEACLNHLFQLLFIGTIDRRYLPSKHLFIKTRLLLSITYNFILETGYYMPFFYHVAIRLCTIPCIDRDSILLILKTVKVTLNRLLDRGCYIHPIVCLIIQPRLVEVEYNFRIVKSPEDTDSSELSEFEEFKKYINEQSNIKYPLKSLDIYNSQKLKPEFPKLKTIKTVYNKYKLDKTKPESNRKLSRGDKQEYKILKRELLTETLKKAEFDIKKRAKQRLDTEKRYKEVVRDAMIEQDMLKKLSTSGIY</sequence>
<dbReference type="AlphaFoldDB" id="Q4UCG8"/>
<accession>Q4UCG8</accession>
<keyword evidence="2" id="KW-1185">Reference proteome</keyword>
<dbReference type="eggNOG" id="ENOG502SCA4">
    <property type="taxonomic scope" value="Eukaryota"/>
</dbReference>
<dbReference type="InParanoid" id="Q4UCG8"/>
<gene>
    <name evidence="1" type="ORF">TA03655</name>
</gene>
<reference evidence="1 2" key="1">
    <citation type="journal article" date="2005" name="Science">
        <title>Genome of the host-cell transforming parasite Theileria annulata compared with T. parva.</title>
        <authorList>
            <person name="Pain A."/>
            <person name="Renauld H."/>
            <person name="Berriman M."/>
            <person name="Murphy L."/>
            <person name="Yeats C.A."/>
            <person name="Weir W."/>
            <person name="Kerhornou A."/>
            <person name="Aslett M."/>
            <person name="Bishop R."/>
            <person name="Bouchier C."/>
            <person name="Cochet M."/>
            <person name="Coulson R.M.R."/>
            <person name="Cronin A."/>
            <person name="de Villiers E.P."/>
            <person name="Fraser A."/>
            <person name="Fosker N."/>
            <person name="Gardner M."/>
            <person name="Goble A."/>
            <person name="Griffiths-Jones S."/>
            <person name="Harris D.E."/>
            <person name="Katzer F."/>
            <person name="Larke N."/>
            <person name="Lord A."/>
            <person name="Maser P."/>
            <person name="McKellar S."/>
            <person name="Mooney P."/>
            <person name="Morton F."/>
            <person name="Nene V."/>
            <person name="O'Neil S."/>
            <person name="Price C."/>
            <person name="Quail M.A."/>
            <person name="Rabbinowitsch E."/>
            <person name="Rawlings N.D."/>
            <person name="Rutter S."/>
            <person name="Saunders D."/>
            <person name="Seeger K."/>
            <person name="Shah T."/>
            <person name="Squares R."/>
            <person name="Squares S."/>
            <person name="Tivey A."/>
            <person name="Walker A.R."/>
            <person name="Woodward J."/>
            <person name="Dobbelaere D.A.E."/>
            <person name="Langsley G."/>
            <person name="Rajandream M.A."/>
            <person name="McKeever D."/>
            <person name="Shiels B."/>
            <person name="Tait A."/>
            <person name="Barrell B.G."/>
            <person name="Hall N."/>
        </authorList>
    </citation>
    <scope>NUCLEOTIDE SEQUENCE [LARGE SCALE GENOMIC DNA]</scope>
    <source>
        <strain evidence="2">Ankara</strain>
    </source>
</reference>
<dbReference type="OMA" id="AMVEQDM"/>
<dbReference type="KEGG" id="tan:TA03655"/>
<evidence type="ECO:0000313" key="2">
    <source>
        <dbReference type="Proteomes" id="UP000001950"/>
    </source>
</evidence>
<proteinExistence type="predicted"/>
<evidence type="ECO:0000313" key="1">
    <source>
        <dbReference type="EMBL" id="CAI75483.1"/>
    </source>
</evidence>